<dbReference type="PIRSF" id="PIRSF006256">
    <property type="entry name" value="CMPcnvr_hdrg_mat"/>
    <property type="match status" value="1"/>
</dbReference>
<evidence type="ECO:0000256" key="4">
    <source>
        <dbReference type="ARBA" id="ARBA00022598"/>
    </source>
</evidence>
<evidence type="ECO:0000259" key="13">
    <source>
        <dbReference type="PROSITE" id="PS51163"/>
    </source>
</evidence>
<dbReference type="PROSITE" id="PS51163">
    <property type="entry name" value="YRDC"/>
    <property type="match status" value="1"/>
</dbReference>
<dbReference type="SUPFAM" id="SSF55821">
    <property type="entry name" value="YrdC/RibB"/>
    <property type="match status" value="1"/>
</dbReference>
<accession>A0ABR8YXT3</accession>
<dbReference type="Proteomes" id="UP000627166">
    <property type="component" value="Unassembled WGS sequence"/>
</dbReference>
<dbReference type="PROSITE" id="PS00150">
    <property type="entry name" value="ACYLPHOSPHATASE_1"/>
    <property type="match status" value="1"/>
</dbReference>
<comment type="caution">
    <text evidence="14">The sequence shown here is derived from an EMBL/GenBank/DDBJ whole genome shotgun (WGS) entry which is preliminary data.</text>
</comment>
<dbReference type="Pfam" id="PF22521">
    <property type="entry name" value="HypF_C_2"/>
    <property type="match status" value="1"/>
</dbReference>
<dbReference type="Gene3D" id="3.30.110.120">
    <property type="match status" value="1"/>
</dbReference>
<evidence type="ECO:0000256" key="8">
    <source>
        <dbReference type="ARBA" id="ARBA00047645"/>
    </source>
</evidence>
<evidence type="ECO:0000256" key="6">
    <source>
        <dbReference type="ARBA" id="ARBA00022771"/>
    </source>
</evidence>
<dbReference type="InterPro" id="IPR006070">
    <property type="entry name" value="Sua5-like_dom"/>
</dbReference>
<dbReference type="Pfam" id="PF00708">
    <property type="entry name" value="Acylphosphatase"/>
    <property type="match status" value="1"/>
</dbReference>
<evidence type="ECO:0000256" key="1">
    <source>
        <dbReference type="ARBA" id="ARBA00004711"/>
    </source>
</evidence>
<dbReference type="InterPro" id="IPR041440">
    <property type="entry name" value="HypF_C"/>
</dbReference>
<dbReference type="SUPFAM" id="SSF54975">
    <property type="entry name" value="Acylphosphatase/BLUF domain-like"/>
    <property type="match status" value="1"/>
</dbReference>
<dbReference type="Pfam" id="PF17788">
    <property type="entry name" value="HypF_C"/>
    <property type="match status" value="1"/>
</dbReference>
<evidence type="ECO:0000256" key="10">
    <source>
        <dbReference type="PIRNR" id="PIRNR006256"/>
    </source>
</evidence>
<dbReference type="PROSITE" id="PS51160">
    <property type="entry name" value="ACYLPHOSPHATASE_3"/>
    <property type="match status" value="1"/>
</dbReference>
<keyword evidence="7" id="KW-0862">Zinc</keyword>
<dbReference type="PANTHER" id="PTHR42959:SF1">
    <property type="entry name" value="CARBAMOYLTRANSFERASE HYPF"/>
    <property type="match status" value="1"/>
</dbReference>
<dbReference type="InterPro" id="IPR017968">
    <property type="entry name" value="Acylphosphatase_CS"/>
</dbReference>
<dbReference type="InterPro" id="IPR017945">
    <property type="entry name" value="DHBP_synth_RibB-like_a/b_dom"/>
</dbReference>
<dbReference type="InterPro" id="IPR011125">
    <property type="entry name" value="Znf_HypF"/>
</dbReference>
<dbReference type="EC" id="6.2.-.-" evidence="10"/>
<evidence type="ECO:0000256" key="7">
    <source>
        <dbReference type="ARBA" id="ARBA00022833"/>
    </source>
</evidence>
<sequence>MIARYIVKLYGLVQGVGFRPYVYNVAIDFNLKGWVSNEGSSLIIDIEGEKEDIKEALVKIIKTPPPISQIRKVLAKKEAILNYKKFTIRNSKNSEKSYKFLLPDIGICEECMKDIYDENSKWYKYAFTSCTNCGPRYSIIKAIPYDRENTTMEKFKFCNDCETMYKNPKDRRFHAQTLSCRECGPILELIDNKRKKIICDDPISEASKLIKLGNIVAIKGIGGFQLCCDGNSDDTVKKLRKRKNRTDKPLALMVKNIETAYKYVYINEKEEEVLKSKESPIVLLKSKKNKNLSKYISPKINSLGIMLPYTPLHSLIFQYGLEVLVMTSGNISGNPMEYKNSEAIENLKDIADYFLIHDREIEIPIDDSVVKVVDNKLLISRLARGYAPYYLNYHIDNHNILASGSEMKNTFSLSNSNTILLGKYCGDLKHLKVFNEYIHSIESIENILDYDNKFVVIDKHPYFNLREYFKRKNLEILEIQHHFAHMVSCIAEHNIKEKVIAVIYDGMGYGDDGEIWGGEFFIGDKKSYERVAHYKYTNIQGGDNSVKNIYKIALSYIELIRDKNLKSKGIDSIKGFLKESIPKNEVDYIVKNHYIALKNNINCFETSSIGRLFDGVASILGIRQVISYDGQGPIELENTIEEGIVESYQYENISIKEIINIDIVPMIEEIITDKINGVSNGVISAKFHNTLINITVDIVKKIRNKFKLNSVVLSGGVFENRYLLENLVKKLKVEGFKVYFNEKVPINDGGISVGQLAAANELINL</sequence>
<evidence type="ECO:0000313" key="14">
    <source>
        <dbReference type="EMBL" id="MBD8048731.1"/>
    </source>
</evidence>
<keyword evidence="5" id="KW-0479">Metal-binding</keyword>
<keyword evidence="4" id="KW-0436">Ligase</keyword>
<dbReference type="Gene3D" id="3.30.420.360">
    <property type="match status" value="1"/>
</dbReference>
<organism evidence="14 15">
    <name type="scientific">Clostridium faecium</name>
    <dbReference type="NCBI Taxonomy" id="2762223"/>
    <lineage>
        <taxon>Bacteria</taxon>
        <taxon>Bacillati</taxon>
        <taxon>Bacillota</taxon>
        <taxon>Clostridia</taxon>
        <taxon>Eubacteriales</taxon>
        <taxon>Clostridiaceae</taxon>
        <taxon>Clostridium</taxon>
    </lineage>
</organism>
<dbReference type="RefSeq" id="WP_191741672.1">
    <property type="nucleotide sequence ID" value="NZ_JACSQB010000167.1"/>
</dbReference>
<dbReference type="PANTHER" id="PTHR42959">
    <property type="entry name" value="CARBAMOYLTRANSFERASE"/>
    <property type="match status" value="1"/>
</dbReference>
<comment type="catalytic activity">
    <reaction evidence="9">
        <text>C-terminal L-cysteinyl-[HypE protein] + carbamoyl phosphate + ATP + H2O = C-terminal S-carboxamide-L-cysteinyl-[HypE protein] + AMP + phosphate + diphosphate + H(+)</text>
        <dbReference type="Rhea" id="RHEA:55636"/>
        <dbReference type="Rhea" id="RHEA-COMP:14247"/>
        <dbReference type="Rhea" id="RHEA-COMP:14392"/>
        <dbReference type="ChEBI" id="CHEBI:15377"/>
        <dbReference type="ChEBI" id="CHEBI:15378"/>
        <dbReference type="ChEBI" id="CHEBI:30616"/>
        <dbReference type="ChEBI" id="CHEBI:33019"/>
        <dbReference type="ChEBI" id="CHEBI:43474"/>
        <dbReference type="ChEBI" id="CHEBI:58228"/>
        <dbReference type="ChEBI" id="CHEBI:76913"/>
        <dbReference type="ChEBI" id="CHEBI:139126"/>
        <dbReference type="ChEBI" id="CHEBI:456215"/>
    </reaction>
</comment>
<dbReference type="NCBIfam" id="TIGR00143">
    <property type="entry name" value="hypF"/>
    <property type="match status" value="1"/>
</dbReference>
<dbReference type="InterPro" id="IPR055128">
    <property type="entry name" value="HypF_C_2"/>
</dbReference>
<evidence type="ECO:0000256" key="5">
    <source>
        <dbReference type="ARBA" id="ARBA00022723"/>
    </source>
</evidence>
<dbReference type="Gene3D" id="3.90.870.50">
    <property type="match status" value="1"/>
</dbReference>
<dbReference type="Pfam" id="PF07503">
    <property type="entry name" value="zf-HYPF"/>
    <property type="match status" value="2"/>
</dbReference>
<dbReference type="InterPro" id="IPR036046">
    <property type="entry name" value="Acylphosphatase-like_dom_sf"/>
</dbReference>
<feature type="domain" description="Acylphosphatase-like" evidence="12">
    <location>
        <begin position="4"/>
        <end position="90"/>
    </location>
</feature>
<evidence type="ECO:0000256" key="3">
    <source>
        <dbReference type="ARBA" id="ARBA00008097"/>
    </source>
</evidence>
<dbReference type="InterPro" id="IPR051060">
    <property type="entry name" value="Carbamoyltrans_HypF-like"/>
</dbReference>
<comment type="similarity">
    <text evidence="2">Belongs to the acylphosphatase family.</text>
</comment>
<keyword evidence="15" id="KW-1185">Reference proteome</keyword>
<comment type="catalytic activity">
    <reaction evidence="8">
        <text>an acyl phosphate + H2O = a carboxylate + phosphate + H(+)</text>
        <dbReference type="Rhea" id="RHEA:14965"/>
        <dbReference type="ChEBI" id="CHEBI:15377"/>
        <dbReference type="ChEBI" id="CHEBI:15378"/>
        <dbReference type="ChEBI" id="CHEBI:29067"/>
        <dbReference type="ChEBI" id="CHEBI:43474"/>
        <dbReference type="ChEBI" id="CHEBI:59918"/>
        <dbReference type="EC" id="3.6.1.7"/>
    </reaction>
</comment>
<name>A0ABR8YXT3_9CLOT</name>
<protein>
    <recommendedName>
        <fullName evidence="10">Carbamoyltransferase</fullName>
        <ecNumber evidence="10">6.2.-.-</ecNumber>
    </recommendedName>
</protein>
<evidence type="ECO:0000256" key="2">
    <source>
        <dbReference type="ARBA" id="ARBA00005614"/>
    </source>
</evidence>
<reference evidence="14 15" key="1">
    <citation type="submission" date="2020-08" db="EMBL/GenBank/DDBJ databases">
        <title>A Genomic Blueprint of the Chicken Gut Microbiome.</title>
        <authorList>
            <person name="Gilroy R."/>
            <person name="Ravi A."/>
            <person name="Getino M."/>
            <person name="Pursley I."/>
            <person name="Horton D.L."/>
            <person name="Alikhan N.-F."/>
            <person name="Baker D."/>
            <person name="Gharbi K."/>
            <person name="Hall N."/>
            <person name="Watson M."/>
            <person name="Adriaenssens E.M."/>
            <person name="Foster-Nyarko E."/>
            <person name="Jarju S."/>
            <person name="Secka A."/>
            <person name="Antonio M."/>
            <person name="Oren A."/>
            <person name="Chaudhuri R."/>
            <person name="La Ragione R.M."/>
            <person name="Hildebrand F."/>
            <person name="Pallen M.J."/>
        </authorList>
    </citation>
    <scope>NUCLEOTIDE SEQUENCE [LARGE SCALE GENOMIC DNA]</scope>
    <source>
        <strain evidence="14 15">N37</strain>
    </source>
</reference>
<gene>
    <name evidence="14" type="primary">hypF</name>
    <name evidence="14" type="ORF">H9637_17130</name>
</gene>
<proteinExistence type="inferred from homology"/>
<dbReference type="Gene3D" id="3.30.420.40">
    <property type="match status" value="1"/>
</dbReference>
<dbReference type="InterPro" id="IPR004421">
    <property type="entry name" value="Carbamoyltransferase_HypF"/>
</dbReference>
<dbReference type="InterPro" id="IPR001792">
    <property type="entry name" value="Acylphosphatase-like_dom"/>
</dbReference>
<dbReference type="EMBL" id="JACSQB010000167">
    <property type="protein sequence ID" value="MBD8048731.1"/>
    <property type="molecule type" value="Genomic_DNA"/>
</dbReference>
<dbReference type="Pfam" id="PF01300">
    <property type="entry name" value="Sua5_yciO_yrdC"/>
    <property type="match status" value="1"/>
</dbReference>
<evidence type="ECO:0000259" key="12">
    <source>
        <dbReference type="PROSITE" id="PS51160"/>
    </source>
</evidence>
<evidence type="ECO:0000256" key="9">
    <source>
        <dbReference type="ARBA" id="ARBA00048220"/>
    </source>
</evidence>
<feature type="domain" description="YrdC-like" evidence="13">
    <location>
        <begin position="200"/>
        <end position="385"/>
    </location>
</feature>
<evidence type="ECO:0000313" key="15">
    <source>
        <dbReference type="Proteomes" id="UP000627166"/>
    </source>
</evidence>
<keyword evidence="6" id="KW-0863">Zinc-finger</keyword>
<comment type="pathway">
    <text evidence="1">Protein modification; [NiFe] hydrogenase maturation.</text>
</comment>
<comment type="caution">
    <text evidence="11">Lacks conserved residue(s) required for the propagation of feature annotation.</text>
</comment>
<comment type="similarity">
    <text evidence="3 10">Belongs to the carbamoyltransferase HypF family.</text>
</comment>
<evidence type="ECO:0000256" key="11">
    <source>
        <dbReference type="PROSITE-ProRule" id="PRU00520"/>
    </source>
</evidence>